<dbReference type="AlphaFoldDB" id="A0A9W7F1T9"/>
<comment type="caution">
    <text evidence="2">The sequence shown here is derived from an EMBL/GenBank/DDBJ whole genome shotgun (WGS) entry which is preliminary data.</text>
</comment>
<gene>
    <name evidence="2" type="ORF">TrVE_jg2436</name>
</gene>
<keyword evidence="3" id="KW-1185">Reference proteome</keyword>
<proteinExistence type="predicted"/>
<keyword evidence="1" id="KW-0732">Signal</keyword>
<dbReference type="EMBL" id="BRXX01000249">
    <property type="protein sequence ID" value="GMI00520.1"/>
    <property type="molecule type" value="Genomic_DNA"/>
</dbReference>
<organism evidence="2 3">
    <name type="scientific">Triparma verrucosa</name>
    <dbReference type="NCBI Taxonomy" id="1606542"/>
    <lineage>
        <taxon>Eukaryota</taxon>
        <taxon>Sar</taxon>
        <taxon>Stramenopiles</taxon>
        <taxon>Ochrophyta</taxon>
        <taxon>Bolidophyceae</taxon>
        <taxon>Parmales</taxon>
        <taxon>Triparmaceae</taxon>
        <taxon>Triparma</taxon>
    </lineage>
</organism>
<evidence type="ECO:0000256" key="1">
    <source>
        <dbReference type="SAM" id="SignalP"/>
    </source>
</evidence>
<evidence type="ECO:0000313" key="3">
    <source>
        <dbReference type="Proteomes" id="UP001165160"/>
    </source>
</evidence>
<accession>A0A9W7F1T9</accession>
<sequence>MTVCPSSIRPHALILIVVFLLFLLEPVAPLSTTVFGPGSETLALVTAKMVAQAGSSKATQGVNLFAGQDEAGAKLKRTWTKLIAGQGPDGPNPLPPNLNIATSLDGEGGLGSCLEATSSLIILADAEPLAPGAAATLLSESSTPGLKKVVVVTRLGASKATGVFFLGGDAKLRECEEEIRKGAKSRGLEASVLRVGTLKGGGPGESGLGLDKFFYDTQAQLEKFMMMSGMDKFTVGCSVLPGDPLTLANPVVRKGRSISFDPYPDECSVIACASAVRHLLGRDGTVDATLSAEKGEAPPTEEEWESMFSRT</sequence>
<protein>
    <submittedName>
        <fullName evidence="2">Uncharacterized protein</fullName>
    </submittedName>
</protein>
<evidence type="ECO:0000313" key="2">
    <source>
        <dbReference type="EMBL" id="GMI00520.1"/>
    </source>
</evidence>
<reference evidence="3" key="1">
    <citation type="journal article" date="2023" name="Commun. Biol.">
        <title>Genome analysis of Parmales, the sister group of diatoms, reveals the evolutionary specialization of diatoms from phago-mixotrophs to photoautotrophs.</title>
        <authorList>
            <person name="Ban H."/>
            <person name="Sato S."/>
            <person name="Yoshikawa S."/>
            <person name="Yamada K."/>
            <person name="Nakamura Y."/>
            <person name="Ichinomiya M."/>
            <person name="Sato N."/>
            <person name="Blanc-Mathieu R."/>
            <person name="Endo H."/>
            <person name="Kuwata A."/>
            <person name="Ogata H."/>
        </authorList>
    </citation>
    <scope>NUCLEOTIDE SEQUENCE [LARGE SCALE GENOMIC DNA]</scope>
    <source>
        <strain evidence="3">NIES 3699</strain>
    </source>
</reference>
<name>A0A9W7F1T9_9STRA</name>
<dbReference type="Proteomes" id="UP001165160">
    <property type="component" value="Unassembled WGS sequence"/>
</dbReference>
<feature type="chain" id="PRO_5040966553" evidence="1">
    <location>
        <begin position="30"/>
        <end position="311"/>
    </location>
</feature>
<feature type="signal peptide" evidence="1">
    <location>
        <begin position="1"/>
        <end position="29"/>
    </location>
</feature>